<dbReference type="Proteomes" id="UP001141434">
    <property type="component" value="Unassembled WGS sequence"/>
</dbReference>
<feature type="domain" description="DUF7708" evidence="4">
    <location>
        <begin position="96"/>
        <end position="215"/>
    </location>
</feature>
<reference evidence="6" key="2">
    <citation type="journal article" date="2023" name="IMA Fungus">
        <title>Comparative genomic study of the Penicillium genus elucidates a diverse pangenome and 15 lateral gene transfer events.</title>
        <authorList>
            <person name="Petersen C."/>
            <person name="Sorensen T."/>
            <person name="Nielsen M.R."/>
            <person name="Sondergaard T.E."/>
            <person name="Sorensen J.L."/>
            <person name="Fitzpatrick D.A."/>
            <person name="Frisvad J.C."/>
            <person name="Nielsen K.L."/>
        </authorList>
    </citation>
    <scope>NUCLEOTIDE SEQUENCE</scope>
    <source>
        <strain evidence="6">IBT 34128</strain>
    </source>
</reference>
<keyword evidence="7" id="KW-1185">Reference proteome</keyword>
<proteinExistence type="predicted"/>
<evidence type="ECO:0000259" key="5">
    <source>
        <dbReference type="Pfam" id="PF24883"/>
    </source>
</evidence>
<accession>A0A9W9EGH2</accession>
<feature type="coiled-coil region" evidence="2">
    <location>
        <begin position="227"/>
        <end position="261"/>
    </location>
</feature>
<dbReference type="InterPro" id="IPR056125">
    <property type="entry name" value="DUF7708"/>
</dbReference>
<dbReference type="OrthoDB" id="5389929at2759"/>
<comment type="caution">
    <text evidence="6">The sequence shown here is derived from an EMBL/GenBank/DDBJ whole genome shotgun (WGS) entry which is preliminary data.</text>
</comment>
<evidence type="ECO:0000313" key="6">
    <source>
        <dbReference type="EMBL" id="KAJ5081387.1"/>
    </source>
</evidence>
<feature type="compositionally biased region" description="Basic and acidic residues" evidence="3">
    <location>
        <begin position="11"/>
        <end position="26"/>
    </location>
</feature>
<dbReference type="AlphaFoldDB" id="A0A9W9EGH2"/>
<dbReference type="EMBL" id="JAPMSZ010000012">
    <property type="protein sequence ID" value="KAJ5081387.1"/>
    <property type="molecule type" value="Genomic_DNA"/>
</dbReference>
<evidence type="ECO:0000256" key="3">
    <source>
        <dbReference type="SAM" id="MobiDB-lite"/>
    </source>
</evidence>
<organism evidence="6 7">
    <name type="scientific">Penicillium alfredii</name>
    <dbReference type="NCBI Taxonomy" id="1506179"/>
    <lineage>
        <taxon>Eukaryota</taxon>
        <taxon>Fungi</taxon>
        <taxon>Dikarya</taxon>
        <taxon>Ascomycota</taxon>
        <taxon>Pezizomycotina</taxon>
        <taxon>Eurotiomycetes</taxon>
        <taxon>Eurotiomycetidae</taxon>
        <taxon>Eurotiales</taxon>
        <taxon>Aspergillaceae</taxon>
        <taxon>Penicillium</taxon>
    </lineage>
</organism>
<evidence type="ECO:0000313" key="7">
    <source>
        <dbReference type="Proteomes" id="UP001141434"/>
    </source>
</evidence>
<sequence length="522" mass="59557">MGDGKNPLMRCSEKDRDTVKQSEDAQHQFKESVLQGKDFSDAEKATVQFTSVEQFQNYWNQANRAQGDFDDKHEAGCGLCVRRYQSSGDLVLGFMKDFSPIVDAVKNFASPYGGLAIGTISLVFVVARNKDSVEKTLALTISEIRNRLPGIDLYRHIYDENHALDHTLQNQIVAAYQTFIDFCIVATKYYKARGARRWLKALGPPGSLVDSATNVQDSFVDIKRTSHELLAKNVDRIKKKNEDLEKKVSALQDQLTNRDTDDFQQAFKLESFSEETLQKTLAARRDALAMELDINAGFLQQLRGPHLDQFISKGVYEQWDASEQPCLLILSGQNFPGLLSQQCWLSRVAISTIDRVMASAAHCAYYVLSQQEASLYQVLPSILLQLMAKKRDMLRVEKQRDALRAELHEYRNSEMKASRMNGYDSRTNPLHNIARRVVQFFDESETVYIIVDRTDWCCDYVNYDHRKSLVDSLVQMVNAARCRLKILAVADSSSWSVEEHQDDLRIPKMERVVVHTMHQKTA</sequence>
<feature type="domain" description="Nephrocystin 3-like N-terminal" evidence="5">
    <location>
        <begin position="310"/>
        <end position="488"/>
    </location>
</feature>
<evidence type="ECO:0000256" key="1">
    <source>
        <dbReference type="ARBA" id="ARBA00022737"/>
    </source>
</evidence>
<dbReference type="GeneID" id="81399345"/>
<evidence type="ECO:0000259" key="4">
    <source>
        <dbReference type="Pfam" id="PF24809"/>
    </source>
</evidence>
<dbReference type="Pfam" id="PF24883">
    <property type="entry name" value="NPHP3_N"/>
    <property type="match status" value="1"/>
</dbReference>
<gene>
    <name evidence="6" type="ORF">NUU61_009651</name>
</gene>
<protein>
    <submittedName>
        <fullName evidence="6">Uncharacterized protein</fullName>
    </submittedName>
</protein>
<keyword evidence="1" id="KW-0677">Repeat</keyword>
<name>A0A9W9EGH2_9EURO</name>
<keyword evidence="2" id="KW-0175">Coiled coil</keyword>
<reference evidence="6" key="1">
    <citation type="submission" date="2022-11" db="EMBL/GenBank/DDBJ databases">
        <authorList>
            <person name="Petersen C."/>
        </authorList>
    </citation>
    <scope>NUCLEOTIDE SEQUENCE</scope>
    <source>
        <strain evidence="6">IBT 34128</strain>
    </source>
</reference>
<dbReference type="Pfam" id="PF24809">
    <property type="entry name" value="DUF7708"/>
    <property type="match status" value="1"/>
</dbReference>
<evidence type="ECO:0000256" key="2">
    <source>
        <dbReference type="SAM" id="Coils"/>
    </source>
</evidence>
<feature type="coiled-coil region" evidence="2">
    <location>
        <begin position="386"/>
        <end position="413"/>
    </location>
</feature>
<feature type="region of interest" description="Disordered" evidence="3">
    <location>
        <begin position="1"/>
        <end position="26"/>
    </location>
</feature>
<dbReference type="RefSeq" id="XP_056506674.1">
    <property type="nucleotide sequence ID" value="XM_056660176.1"/>
</dbReference>
<dbReference type="InterPro" id="IPR056884">
    <property type="entry name" value="NPHP3-like_N"/>
</dbReference>